<dbReference type="Pfam" id="PF00665">
    <property type="entry name" value="rve"/>
    <property type="match status" value="1"/>
</dbReference>
<sequence>MIMNESFQVAAIIEKLSPLWKDFKNYLKHKRKEMELEDLIVRVRIEEDNRKSDVKSSKSGMEAKANLAESSTSKKRKHSGKEKGKAKKFKGNCYNFGKPNHMAKDFRHPKKSNQGCNQKSNVMEDKSVPIDMSELDLTAVVFEANMVDNPREWWIDTGSTRHILVQTRGGKKYFITFIDDCTRYFYAYLLKSKDEALVAFKTYKNEVKNQLNMKIKMIRSDRDGEYVAPFEEFRSE</sequence>
<feature type="domain" description="Integrase catalytic" evidence="2">
    <location>
        <begin position="146"/>
        <end position="236"/>
    </location>
</feature>
<dbReference type="InterPro" id="IPR012337">
    <property type="entry name" value="RNaseH-like_sf"/>
</dbReference>
<keyword evidence="4" id="KW-1185">Reference proteome</keyword>
<dbReference type="Proteomes" id="UP001318860">
    <property type="component" value="Unassembled WGS sequence"/>
</dbReference>
<evidence type="ECO:0000256" key="1">
    <source>
        <dbReference type="SAM" id="MobiDB-lite"/>
    </source>
</evidence>
<evidence type="ECO:0000313" key="4">
    <source>
        <dbReference type="Proteomes" id="UP001318860"/>
    </source>
</evidence>
<dbReference type="PANTHER" id="PTHR47592:SF27">
    <property type="entry name" value="OS08G0421700 PROTEIN"/>
    <property type="match status" value="1"/>
</dbReference>
<dbReference type="InterPro" id="IPR036397">
    <property type="entry name" value="RNaseH_sf"/>
</dbReference>
<feature type="compositionally biased region" description="Basic residues" evidence="1">
    <location>
        <begin position="73"/>
        <end position="88"/>
    </location>
</feature>
<reference evidence="3 4" key="1">
    <citation type="journal article" date="2021" name="Comput. Struct. Biotechnol. J.">
        <title>De novo genome assembly of the potent medicinal plant Rehmannia glutinosa using nanopore technology.</title>
        <authorList>
            <person name="Ma L."/>
            <person name="Dong C."/>
            <person name="Song C."/>
            <person name="Wang X."/>
            <person name="Zheng X."/>
            <person name="Niu Y."/>
            <person name="Chen S."/>
            <person name="Feng W."/>
        </authorList>
    </citation>
    <scope>NUCLEOTIDE SEQUENCE [LARGE SCALE GENOMIC DNA]</scope>
    <source>
        <strain evidence="3">DH-2019</strain>
    </source>
</reference>
<protein>
    <recommendedName>
        <fullName evidence="2">Integrase catalytic domain-containing protein</fullName>
    </recommendedName>
</protein>
<feature type="region of interest" description="Disordered" evidence="1">
    <location>
        <begin position="49"/>
        <end position="88"/>
    </location>
</feature>
<evidence type="ECO:0000313" key="3">
    <source>
        <dbReference type="EMBL" id="KAK6148476.1"/>
    </source>
</evidence>
<dbReference type="InterPro" id="IPR001584">
    <property type="entry name" value="Integrase_cat-core"/>
</dbReference>
<dbReference type="PANTHER" id="PTHR47592">
    <property type="entry name" value="PBF68 PROTEIN"/>
    <property type="match status" value="1"/>
</dbReference>
<name>A0ABR0WLP3_REHGL</name>
<organism evidence="3 4">
    <name type="scientific">Rehmannia glutinosa</name>
    <name type="common">Chinese foxglove</name>
    <dbReference type="NCBI Taxonomy" id="99300"/>
    <lineage>
        <taxon>Eukaryota</taxon>
        <taxon>Viridiplantae</taxon>
        <taxon>Streptophyta</taxon>
        <taxon>Embryophyta</taxon>
        <taxon>Tracheophyta</taxon>
        <taxon>Spermatophyta</taxon>
        <taxon>Magnoliopsida</taxon>
        <taxon>eudicotyledons</taxon>
        <taxon>Gunneridae</taxon>
        <taxon>Pentapetalae</taxon>
        <taxon>asterids</taxon>
        <taxon>lamiids</taxon>
        <taxon>Lamiales</taxon>
        <taxon>Orobanchaceae</taxon>
        <taxon>Rehmannieae</taxon>
        <taxon>Rehmannia</taxon>
    </lineage>
</organism>
<proteinExistence type="predicted"/>
<dbReference type="PROSITE" id="PS50994">
    <property type="entry name" value="INTEGRASE"/>
    <property type="match status" value="1"/>
</dbReference>
<comment type="caution">
    <text evidence="3">The sequence shown here is derived from an EMBL/GenBank/DDBJ whole genome shotgun (WGS) entry which is preliminary data.</text>
</comment>
<dbReference type="Gene3D" id="3.30.420.10">
    <property type="entry name" value="Ribonuclease H-like superfamily/Ribonuclease H"/>
    <property type="match status" value="1"/>
</dbReference>
<accession>A0ABR0WLP3</accession>
<dbReference type="SUPFAM" id="SSF53098">
    <property type="entry name" value="Ribonuclease H-like"/>
    <property type="match status" value="1"/>
</dbReference>
<gene>
    <name evidence="3" type="ORF">DH2020_019388</name>
</gene>
<dbReference type="EMBL" id="JABTTQ020000010">
    <property type="protein sequence ID" value="KAK6148476.1"/>
    <property type="molecule type" value="Genomic_DNA"/>
</dbReference>
<evidence type="ECO:0000259" key="2">
    <source>
        <dbReference type="PROSITE" id="PS50994"/>
    </source>
</evidence>